<dbReference type="GO" id="GO:0015942">
    <property type="term" value="P:formate metabolic process"/>
    <property type="evidence" value="ECO:0007669"/>
    <property type="project" value="InterPro"/>
</dbReference>
<keyword evidence="13" id="KW-1185">Reference proteome</keyword>
<dbReference type="FunFam" id="3.30.70.20:FF:000035">
    <property type="entry name" value="Iron hydrogenase 1"/>
    <property type="match status" value="1"/>
</dbReference>
<protein>
    <submittedName>
        <fullName evidence="12">Formate dehydrogenase subunit alpha</fullName>
    </submittedName>
</protein>
<dbReference type="CDD" id="cd02753">
    <property type="entry name" value="MopB_Formate-Dh-H"/>
    <property type="match status" value="1"/>
</dbReference>
<gene>
    <name evidence="12" type="primary">fdhF</name>
    <name evidence="12" type="ORF">E4T21_03765</name>
</gene>
<dbReference type="SUPFAM" id="SSF54292">
    <property type="entry name" value="2Fe-2S ferredoxin-like"/>
    <property type="match status" value="1"/>
</dbReference>
<feature type="domain" description="4Fe-4S Mo/W bis-MGD-type" evidence="11">
    <location>
        <begin position="278"/>
        <end position="333"/>
    </location>
</feature>
<keyword evidence="2" id="KW-0004">4Fe-4S</keyword>
<dbReference type="InterPro" id="IPR041925">
    <property type="entry name" value="CT_Formate-Dh_H"/>
</dbReference>
<feature type="region of interest" description="Disordered" evidence="8">
    <location>
        <begin position="140"/>
        <end position="162"/>
    </location>
</feature>
<proteinExistence type="inferred from homology"/>
<dbReference type="Pfam" id="PF00384">
    <property type="entry name" value="Molybdopterin"/>
    <property type="match status" value="1"/>
</dbReference>
<evidence type="ECO:0000256" key="1">
    <source>
        <dbReference type="ARBA" id="ARBA00007023"/>
    </source>
</evidence>
<dbReference type="CDD" id="cd00207">
    <property type="entry name" value="fer2"/>
    <property type="match status" value="1"/>
</dbReference>
<evidence type="ECO:0000259" key="10">
    <source>
        <dbReference type="PROSITE" id="PS51379"/>
    </source>
</evidence>
<dbReference type="PANTHER" id="PTHR43105:SF14">
    <property type="entry name" value="FORMATE DEHYDROGENASE H"/>
    <property type="match status" value="1"/>
</dbReference>
<evidence type="ECO:0000256" key="6">
    <source>
        <dbReference type="ARBA" id="ARBA00023004"/>
    </source>
</evidence>
<dbReference type="Pfam" id="PF01568">
    <property type="entry name" value="Molydop_binding"/>
    <property type="match status" value="1"/>
</dbReference>
<evidence type="ECO:0000256" key="8">
    <source>
        <dbReference type="SAM" id="MobiDB-lite"/>
    </source>
</evidence>
<comment type="similarity">
    <text evidence="1">In the C-terminal section; belongs to the prokaryotic molybdopterin-containing oxidoreductase family.</text>
</comment>
<dbReference type="FunFam" id="2.20.25.90:FF:000001">
    <property type="entry name" value="Formate dehydrogenase subunit alpha"/>
    <property type="match status" value="1"/>
</dbReference>
<dbReference type="GO" id="GO:0022904">
    <property type="term" value="P:respiratory electron transport chain"/>
    <property type="evidence" value="ECO:0007669"/>
    <property type="project" value="TreeGrafter"/>
</dbReference>
<feature type="domain" description="4Fe-4S ferredoxin-type" evidence="10">
    <location>
        <begin position="193"/>
        <end position="223"/>
    </location>
</feature>
<dbReference type="PROSITE" id="PS51379">
    <property type="entry name" value="4FE4S_FER_2"/>
    <property type="match status" value="2"/>
</dbReference>
<dbReference type="GO" id="GO:0003954">
    <property type="term" value="F:NADH dehydrogenase activity"/>
    <property type="evidence" value="ECO:0007669"/>
    <property type="project" value="TreeGrafter"/>
</dbReference>
<dbReference type="PROSITE" id="PS51085">
    <property type="entry name" value="2FE2S_FER_2"/>
    <property type="match status" value="1"/>
</dbReference>
<dbReference type="Pfam" id="PF04879">
    <property type="entry name" value="Molybdop_Fe4S4"/>
    <property type="match status" value="1"/>
</dbReference>
<dbReference type="Gene3D" id="3.10.20.740">
    <property type="match status" value="1"/>
</dbReference>
<sequence>MSQKTALNEQPFTLTLDGEQVSAYRGETLWQVAKRAGETIPHLCFKETSGYRADGNCRACMVEIEGERVLAASCLREAQPDMVVRSLTSERAREAREGVLELLLADQPDRERSPDRSSHLWAMADALAVDATRARARYPRRRMQTVHHAPGKRLPTPGTPFVAEDVTRESTPTTDDEGIQEAIVVAGHDASHPAMRVNLDACIDCNLCVRACREVQVNDVIGLAYRGAASKVVFDFDDPMGDSTCVACGECVQACPTGALMPATLIDADGCGDSASAEQQVDSVCPYCGVGCQLRYHIKDDAILFVEGRDGPANQGRLCVKGRFGFDYVRHPARLTRPLVRRAGVAKALDPAFDPANPLTHFREASWEEALDLAADGLMQLKQAHGPNGLAGFGSAKCSNEEAWLFQKLVRTGFGSNHVDHCTRLCHASSVAALMECIGSGAVTASFMQALEADVVILTGCNPAVNHPVAATFFKQAAKQGTRFIIIDPRGQAMGAYAHRVLRFHPGTDVSLFNAMLNVIVEEQLYDADYIAAHTEGFERLKTQVRGQTPEAMASHCGVDADEIRAAAREFALADKAMIFWGMGISQHTHGTDNARCLISLALACGQTGRLGTGLHPLRGQNNVQGASDAGLIPMVLPDYQPVTDAQVRAAFEELWSTKLDAEPGLTVVEIMEAIHAGQIRGMYILGENPAMSDPDLEHARAALAKLEHLVVQDLFVTETAQYADVILPASSWPEKDGTVTNTNRQVQLGRQALSLPGESRPDWWIIQQIAQRCGLPWDYQHPREVFAEMQQGMPSLNHISWERLEREGSVTYPCPADDAPGEDVVFSDTFPTASGKASFSPVRPLPPDEPVDRHYPTVLSTGRQLEHWHTGSMTRRALVLDALEPEAVAMLSPGEIRRLGMQAGERLTITTRRGEITLVARVDEGMPNGMVFVPFCYAEAAVNLLTNPALDPYGKIPEFKYAACRLSPAAPSH</sequence>
<dbReference type="Gene3D" id="2.40.40.20">
    <property type="match status" value="1"/>
</dbReference>
<dbReference type="PIRSF" id="PIRSF036643">
    <property type="entry name" value="FDH_alpha"/>
    <property type="match status" value="1"/>
</dbReference>
<dbReference type="EMBL" id="CP038437">
    <property type="protein sequence ID" value="QEM83898.1"/>
    <property type="molecule type" value="Genomic_DNA"/>
</dbReference>
<evidence type="ECO:0000313" key="13">
    <source>
        <dbReference type="Proteomes" id="UP000324285"/>
    </source>
</evidence>
<evidence type="ECO:0000256" key="7">
    <source>
        <dbReference type="ARBA" id="ARBA00023014"/>
    </source>
</evidence>
<dbReference type="GO" id="GO:0016020">
    <property type="term" value="C:membrane"/>
    <property type="evidence" value="ECO:0007669"/>
    <property type="project" value="TreeGrafter"/>
</dbReference>
<accession>A0A5C1NN73</accession>
<keyword evidence="7" id="KW-0411">Iron-sulfur</keyword>
<feature type="domain" description="2Fe-2S ferredoxin-type" evidence="9">
    <location>
        <begin position="10"/>
        <end position="90"/>
    </location>
</feature>
<keyword evidence="5" id="KW-0560">Oxidoreductase</keyword>
<keyword evidence="3" id="KW-0479">Metal-binding</keyword>
<evidence type="ECO:0000259" key="9">
    <source>
        <dbReference type="PROSITE" id="PS51085"/>
    </source>
</evidence>
<dbReference type="AlphaFoldDB" id="A0A5C1NN73"/>
<dbReference type="Gene3D" id="2.20.25.90">
    <property type="entry name" value="ADC-like domains"/>
    <property type="match status" value="1"/>
</dbReference>
<dbReference type="GO" id="GO:0043546">
    <property type="term" value="F:molybdopterin cofactor binding"/>
    <property type="evidence" value="ECO:0007669"/>
    <property type="project" value="InterPro"/>
</dbReference>
<dbReference type="PANTHER" id="PTHR43105">
    <property type="entry name" value="RESPIRATORY NITRATE REDUCTASE"/>
    <property type="match status" value="1"/>
</dbReference>
<dbReference type="Gene3D" id="3.40.50.740">
    <property type="match status" value="1"/>
</dbReference>
<dbReference type="OrthoDB" id="9810782at2"/>
<dbReference type="InterPro" id="IPR006657">
    <property type="entry name" value="MoPterin_dinucl-bd_dom"/>
</dbReference>
<evidence type="ECO:0000256" key="4">
    <source>
        <dbReference type="ARBA" id="ARBA00022737"/>
    </source>
</evidence>
<dbReference type="PROSITE" id="PS00198">
    <property type="entry name" value="4FE4S_FER_1"/>
    <property type="match status" value="1"/>
</dbReference>
<dbReference type="InterPro" id="IPR017900">
    <property type="entry name" value="4Fe4S_Fe_S_CS"/>
</dbReference>
<evidence type="ECO:0000256" key="2">
    <source>
        <dbReference type="ARBA" id="ARBA00022485"/>
    </source>
</evidence>
<evidence type="ECO:0000256" key="5">
    <source>
        <dbReference type="ARBA" id="ARBA00023002"/>
    </source>
</evidence>
<dbReference type="Gene3D" id="3.40.228.10">
    <property type="entry name" value="Dimethylsulfoxide Reductase, domain 2"/>
    <property type="match status" value="1"/>
</dbReference>
<dbReference type="InterPro" id="IPR041924">
    <property type="entry name" value="Formate_Dh-H_N"/>
</dbReference>
<dbReference type="InterPro" id="IPR009010">
    <property type="entry name" value="Asp_de-COase-like_dom_sf"/>
</dbReference>
<dbReference type="InterPro" id="IPR001041">
    <property type="entry name" value="2Fe-2S_ferredoxin-type"/>
</dbReference>
<dbReference type="Proteomes" id="UP000324285">
    <property type="component" value="Chromosome"/>
</dbReference>
<dbReference type="InterPro" id="IPR006655">
    <property type="entry name" value="Mopterin_OxRdtase_prok_CS"/>
</dbReference>
<dbReference type="InterPro" id="IPR017896">
    <property type="entry name" value="4Fe4S_Fe-S-bd"/>
</dbReference>
<organism evidence="12 13">
    <name type="scientific">Halomonas binhaiensis</name>
    <dbReference type="NCBI Taxonomy" id="2562282"/>
    <lineage>
        <taxon>Bacteria</taxon>
        <taxon>Pseudomonadati</taxon>
        <taxon>Pseudomonadota</taxon>
        <taxon>Gammaproteobacteria</taxon>
        <taxon>Oceanospirillales</taxon>
        <taxon>Halomonadaceae</taxon>
        <taxon>Halomonas</taxon>
    </lineage>
</organism>
<evidence type="ECO:0000313" key="12">
    <source>
        <dbReference type="EMBL" id="QEM83898.1"/>
    </source>
</evidence>
<dbReference type="GO" id="GO:1990204">
    <property type="term" value="C:oxidoreductase complex"/>
    <property type="evidence" value="ECO:0007669"/>
    <property type="project" value="UniProtKB-ARBA"/>
</dbReference>
<dbReference type="Pfam" id="PF12838">
    <property type="entry name" value="Fer4_7"/>
    <property type="match status" value="1"/>
</dbReference>
<dbReference type="SUPFAM" id="SSF54862">
    <property type="entry name" value="4Fe-4S ferredoxins"/>
    <property type="match status" value="1"/>
</dbReference>
<dbReference type="Pfam" id="PF13510">
    <property type="entry name" value="Fer2_4"/>
    <property type="match status" value="1"/>
</dbReference>
<keyword evidence="6" id="KW-0408">Iron</keyword>
<name>A0A5C1NN73_9GAMM</name>
<dbReference type="NCBIfam" id="TIGR01591">
    <property type="entry name" value="Fdh-alpha"/>
    <property type="match status" value="1"/>
</dbReference>
<dbReference type="SUPFAM" id="SSF50692">
    <property type="entry name" value="ADC-like"/>
    <property type="match status" value="1"/>
</dbReference>
<evidence type="ECO:0000256" key="3">
    <source>
        <dbReference type="ARBA" id="ARBA00022723"/>
    </source>
</evidence>
<evidence type="ECO:0000259" key="11">
    <source>
        <dbReference type="PROSITE" id="PS51669"/>
    </source>
</evidence>
<dbReference type="GO" id="GO:0051539">
    <property type="term" value="F:4 iron, 4 sulfur cluster binding"/>
    <property type="evidence" value="ECO:0007669"/>
    <property type="project" value="UniProtKB-KW"/>
</dbReference>
<dbReference type="PROSITE" id="PS00490">
    <property type="entry name" value="MOLYBDOPTERIN_PROK_2"/>
    <property type="match status" value="1"/>
</dbReference>
<dbReference type="GO" id="GO:0008863">
    <property type="term" value="F:formate dehydrogenase (NAD+) activity"/>
    <property type="evidence" value="ECO:0007669"/>
    <property type="project" value="InterPro"/>
</dbReference>
<keyword evidence="4" id="KW-0677">Repeat</keyword>
<dbReference type="CDD" id="cd02790">
    <property type="entry name" value="MopB_CT_Formate-Dh_H"/>
    <property type="match status" value="1"/>
</dbReference>
<dbReference type="SUPFAM" id="SSF53706">
    <property type="entry name" value="Formate dehydrogenase/DMSO reductase, domains 1-3"/>
    <property type="match status" value="1"/>
</dbReference>
<reference evidence="12" key="1">
    <citation type="submission" date="2021-02" db="EMBL/GenBank/DDBJ databases">
        <title>Strain Y2R2, a novel species of the genus Halomonas.</title>
        <authorList>
            <person name="Huang H."/>
        </authorList>
    </citation>
    <scope>NUCLEOTIDE SEQUENCE</scope>
    <source>
        <strain evidence="12">Y2R2</strain>
    </source>
</reference>
<feature type="compositionally biased region" description="Basic residues" evidence="8">
    <location>
        <begin position="140"/>
        <end position="151"/>
    </location>
</feature>
<dbReference type="InterPro" id="IPR006963">
    <property type="entry name" value="Mopterin_OxRdtase_4Fe-4S_dom"/>
</dbReference>
<dbReference type="KEGG" id="hbh:E4T21_03765"/>
<feature type="domain" description="4Fe-4S ferredoxin-type" evidence="10">
    <location>
        <begin position="237"/>
        <end position="265"/>
    </location>
</feature>
<dbReference type="Gene3D" id="3.30.70.20">
    <property type="match status" value="1"/>
</dbReference>
<dbReference type="GO" id="GO:0046872">
    <property type="term" value="F:metal ion binding"/>
    <property type="evidence" value="ECO:0007669"/>
    <property type="project" value="UniProtKB-KW"/>
</dbReference>
<dbReference type="SMART" id="SM00926">
    <property type="entry name" value="Molybdop_Fe4S4"/>
    <property type="match status" value="1"/>
</dbReference>
<dbReference type="InterPro" id="IPR036010">
    <property type="entry name" value="2Fe-2S_ferredoxin-like_sf"/>
</dbReference>
<dbReference type="InterPro" id="IPR006478">
    <property type="entry name" value="Formate_DH_asu"/>
</dbReference>
<dbReference type="PROSITE" id="PS51669">
    <property type="entry name" value="4FE4S_MOW_BIS_MGD"/>
    <property type="match status" value="1"/>
</dbReference>
<dbReference type="InterPro" id="IPR050123">
    <property type="entry name" value="Prok_molybdopt-oxidoreductase"/>
</dbReference>
<dbReference type="InterPro" id="IPR006656">
    <property type="entry name" value="Mopterin_OxRdtase"/>
</dbReference>